<proteinExistence type="predicted"/>
<dbReference type="EMBL" id="JADFTS010000003">
    <property type="protein sequence ID" value="KAF9614452.1"/>
    <property type="molecule type" value="Genomic_DNA"/>
</dbReference>
<evidence type="ECO:0000313" key="2">
    <source>
        <dbReference type="Proteomes" id="UP000631114"/>
    </source>
</evidence>
<reference evidence="1 2" key="1">
    <citation type="submission" date="2020-10" db="EMBL/GenBank/DDBJ databases">
        <title>The Coptis chinensis genome and diversification of protoberbering-type alkaloids.</title>
        <authorList>
            <person name="Wang B."/>
            <person name="Shu S."/>
            <person name="Song C."/>
            <person name="Liu Y."/>
        </authorList>
    </citation>
    <scope>NUCLEOTIDE SEQUENCE [LARGE SCALE GENOMIC DNA]</scope>
    <source>
        <strain evidence="1">HL-2020</strain>
        <tissue evidence="1">Leaf</tissue>
    </source>
</reference>
<organism evidence="1 2">
    <name type="scientific">Coptis chinensis</name>
    <dbReference type="NCBI Taxonomy" id="261450"/>
    <lineage>
        <taxon>Eukaryota</taxon>
        <taxon>Viridiplantae</taxon>
        <taxon>Streptophyta</taxon>
        <taxon>Embryophyta</taxon>
        <taxon>Tracheophyta</taxon>
        <taxon>Spermatophyta</taxon>
        <taxon>Magnoliopsida</taxon>
        <taxon>Ranunculales</taxon>
        <taxon>Ranunculaceae</taxon>
        <taxon>Coptidoideae</taxon>
        <taxon>Coptis</taxon>
    </lineage>
</organism>
<protein>
    <submittedName>
        <fullName evidence="1">Uncharacterized protein</fullName>
    </submittedName>
</protein>
<gene>
    <name evidence="1" type="ORF">IFM89_018688</name>
</gene>
<sequence>MYNLKNQINDKDKLADKLERRRKRLGLASRRLSSGSMKTGLLKRMIMMRSLYATQSSSLLFKRIGVGSREGEDEDSHDEL</sequence>
<dbReference type="AlphaFoldDB" id="A0A835M2X6"/>
<name>A0A835M2X6_9MAGN</name>
<keyword evidence="2" id="KW-1185">Reference proteome</keyword>
<dbReference type="Proteomes" id="UP000631114">
    <property type="component" value="Unassembled WGS sequence"/>
</dbReference>
<accession>A0A835M2X6</accession>
<evidence type="ECO:0000313" key="1">
    <source>
        <dbReference type="EMBL" id="KAF9614452.1"/>
    </source>
</evidence>
<comment type="caution">
    <text evidence="1">The sequence shown here is derived from an EMBL/GenBank/DDBJ whole genome shotgun (WGS) entry which is preliminary data.</text>
</comment>